<name>A0A0K2VBB5_LEPSM</name>
<reference evidence="1" key="1">
    <citation type="submission" date="2014-05" db="EMBL/GenBank/DDBJ databases">
        <authorList>
            <person name="Chronopoulou M."/>
        </authorList>
    </citation>
    <scope>NUCLEOTIDE SEQUENCE</scope>
    <source>
        <tissue evidence="1">Whole organism</tissue>
    </source>
</reference>
<evidence type="ECO:0000313" key="1">
    <source>
        <dbReference type="EMBL" id="CDW47580.1"/>
    </source>
</evidence>
<dbReference type="EMBL" id="HACA01030219">
    <property type="protein sequence ID" value="CDW47580.1"/>
    <property type="molecule type" value="Transcribed_RNA"/>
</dbReference>
<sequence length="35" mass="3905">MTAWYTMGMAFIVKSCQSIPRHVQPVNADKGGHNE</sequence>
<protein>
    <submittedName>
        <fullName evidence="1">Uncharacterized protein</fullName>
    </submittedName>
</protein>
<accession>A0A0K2VBB5</accession>
<organism evidence="1">
    <name type="scientific">Lepeophtheirus salmonis</name>
    <name type="common">Salmon louse</name>
    <name type="synonym">Caligus salmonis</name>
    <dbReference type="NCBI Taxonomy" id="72036"/>
    <lineage>
        <taxon>Eukaryota</taxon>
        <taxon>Metazoa</taxon>
        <taxon>Ecdysozoa</taxon>
        <taxon>Arthropoda</taxon>
        <taxon>Crustacea</taxon>
        <taxon>Multicrustacea</taxon>
        <taxon>Hexanauplia</taxon>
        <taxon>Copepoda</taxon>
        <taxon>Siphonostomatoida</taxon>
        <taxon>Caligidae</taxon>
        <taxon>Lepeophtheirus</taxon>
    </lineage>
</organism>
<dbReference type="AlphaFoldDB" id="A0A0K2VBB5"/>
<proteinExistence type="predicted"/>